<dbReference type="EMBL" id="JBIUZV010000002">
    <property type="protein sequence ID" value="MFJ3045106.1"/>
    <property type="molecule type" value="Genomic_DNA"/>
</dbReference>
<comment type="caution">
    <text evidence="1">The sequence shown here is derived from an EMBL/GenBank/DDBJ whole genome shotgun (WGS) entry which is preliminary data.</text>
</comment>
<dbReference type="PROSITE" id="PS51257">
    <property type="entry name" value="PROKAR_LIPOPROTEIN"/>
    <property type="match status" value="1"/>
</dbReference>
<evidence type="ECO:0008006" key="3">
    <source>
        <dbReference type="Google" id="ProtNLM"/>
    </source>
</evidence>
<evidence type="ECO:0000313" key="2">
    <source>
        <dbReference type="Proteomes" id="UP001617427"/>
    </source>
</evidence>
<accession>A0ABW8EUH4</accession>
<dbReference type="RefSeq" id="WP_402698527.1">
    <property type="nucleotide sequence ID" value="NZ_JBIUZV010000002.1"/>
</dbReference>
<dbReference type="Proteomes" id="UP001617427">
    <property type="component" value="Unassembled WGS sequence"/>
</dbReference>
<name>A0ABW8EUH4_9BURK</name>
<reference evidence="1 2" key="1">
    <citation type="submission" date="2024-10" db="EMBL/GenBank/DDBJ databases">
        <title>The Natural Products Discovery Center: Release of the First 8490 Sequenced Strains for Exploring Actinobacteria Biosynthetic Diversity.</title>
        <authorList>
            <person name="Kalkreuter E."/>
            <person name="Kautsar S.A."/>
            <person name="Yang D."/>
            <person name="Bader C.D."/>
            <person name="Teijaro C.N."/>
            <person name="Fluegel L."/>
            <person name="Davis C.M."/>
            <person name="Simpson J.R."/>
            <person name="Lauterbach L."/>
            <person name="Steele A.D."/>
            <person name="Gui C."/>
            <person name="Meng S."/>
            <person name="Li G."/>
            <person name="Viehrig K."/>
            <person name="Ye F."/>
            <person name="Su P."/>
            <person name="Kiefer A.F."/>
            <person name="Nichols A."/>
            <person name="Cepeda A.J."/>
            <person name="Yan W."/>
            <person name="Fan B."/>
            <person name="Jiang Y."/>
            <person name="Adhikari A."/>
            <person name="Zheng C.-J."/>
            <person name="Schuster L."/>
            <person name="Cowan T.M."/>
            <person name="Smanski M.J."/>
            <person name="Chevrette M.G."/>
            <person name="De Carvalho L.P.S."/>
            <person name="Shen B."/>
        </authorList>
    </citation>
    <scope>NUCLEOTIDE SEQUENCE [LARGE SCALE GENOMIC DNA]</scope>
    <source>
        <strain evidence="1 2">NPDC087045</strain>
    </source>
</reference>
<sequence>MKIHLLIPVVAATLVLGGCVVTPPTVRPAYVAPPGVVYVEPTYVSPGPGYIWEYHPHYGWGWHHPQYGWHRGWR</sequence>
<proteinExistence type="predicted"/>
<gene>
    <name evidence="1" type="ORF">ACIPEN_04645</name>
</gene>
<keyword evidence="2" id="KW-1185">Reference proteome</keyword>
<evidence type="ECO:0000313" key="1">
    <source>
        <dbReference type="EMBL" id="MFJ3045106.1"/>
    </source>
</evidence>
<organism evidence="1 2">
    <name type="scientific">Herbaspirillum chlorophenolicum</name>
    <dbReference type="NCBI Taxonomy" id="211589"/>
    <lineage>
        <taxon>Bacteria</taxon>
        <taxon>Pseudomonadati</taxon>
        <taxon>Pseudomonadota</taxon>
        <taxon>Betaproteobacteria</taxon>
        <taxon>Burkholderiales</taxon>
        <taxon>Oxalobacteraceae</taxon>
        <taxon>Herbaspirillum</taxon>
    </lineage>
</organism>
<protein>
    <recommendedName>
        <fullName evidence="3">Lipoprotein</fullName>
    </recommendedName>
</protein>